<name>I9P082_9ALTE</name>
<organism evidence="2 3">
    <name type="scientific">Alishewanella agri BL06</name>
    <dbReference type="NCBI Taxonomy" id="1195246"/>
    <lineage>
        <taxon>Bacteria</taxon>
        <taxon>Pseudomonadati</taxon>
        <taxon>Pseudomonadota</taxon>
        <taxon>Gammaproteobacteria</taxon>
        <taxon>Alteromonadales</taxon>
        <taxon>Alteromonadaceae</taxon>
        <taxon>Alishewanella</taxon>
    </lineage>
</organism>
<dbReference type="AlphaFoldDB" id="I9P082"/>
<protein>
    <recommendedName>
        <fullName evidence="1">Novel STAND NTPase 5 domain-containing protein</fullName>
    </recommendedName>
</protein>
<feature type="domain" description="Novel STAND NTPase 5" evidence="1">
    <location>
        <begin position="287"/>
        <end position="406"/>
    </location>
</feature>
<dbReference type="InterPro" id="IPR057574">
    <property type="entry name" value="nSTAND_NTPase5_dom"/>
</dbReference>
<dbReference type="RefSeq" id="WP_008985402.1">
    <property type="nucleotide sequence ID" value="NZ_AKKU01000025.1"/>
</dbReference>
<keyword evidence="3" id="KW-1185">Reference proteome</keyword>
<evidence type="ECO:0000313" key="2">
    <source>
        <dbReference type="EMBL" id="EIW88139.1"/>
    </source>
</evidence>
<gene>
    <name evidence="2" type="ORF">AGRI_13076</name>
</gene>
<dbReference type="eggNOG" id="COG0457">
    <property type="taxonomic scope" value="Bacteria"/>
</dbReference>
<sequence length="768" mass="88238">MKLKIDFENTLKKHLSSGINLFIGSGFSVHASSELGSLPAGNALKGELLIEFPNSPSSLELPQLCTYLSRSKKEELDSYLRKRFNVTSFEREYEKIENIQIKNIFTTNIDNLIQKIFNSSKKKYINDVDYNGASYNKNSAIDLYHLHGSISNPDSELIFRDLDISKIVSSEPARWTHLSRKMIEFPTIFWGYSMNDAGTLATLSDVLKDSGRKDSWIVVKPEPGNDDQISYFKSLGLSIIESNTLDFLRYFDKIYPENTDVKSLDLDEFKNILVPSNAQVTHREIKEFFQGATPVWSDAYSKRVIKTTYFRKIKDMLDGDKNVLITGAAATGKSTLLMQMATDYETPAFKFFVKDLTKEQLHQIENKIGSNGAIFFIDDSQSSLEAISLISNNSSYKFIAAERDYAYLSSSNHAFFHRNIDIIDITDISEEDVQSIYDSIPYDIRRVPLIQKKEGESIFELIEQNCTSSNIRDRFTSVIKQLDRIDSKLVELFVLICYLHRSRSVASMDILISYFQDNQLSYKEIYSLVEGLGRNLAEHDGSLLTYNQDAYLVRSNILADLISNLAPVNVLAQVLRRFHTNVSRYSIPVYDIFKRKAYDARLFEKAFPNIKDGIAIYDVIYKKHPSPFNLQQKALYLSRRGDHQEAFKVIDEAVAHSGSKNWAIKNSYAIIKFRANIDRDMSDEVRLVLDDSLNTLKECYSSDIRKVFHAMTFADHALRYFDKYADDTAFRYLVQAKEWLEDEINPSNKVHDVKRLLKRCKSAIFRYG</sequence>
<dbReference type="PATRIC" id="fig|1195246.3.peg.2596"/>
<dbReference type="EMBL" id="AKKU01000025">
    <property type="protein sequence ID" value="EIW88139.1"/>
    <property type="molecule type" value="Genomic_DNA"/>
</dbReference>
<reference evidence="2 3" key="1">
    <citation type="journal article" date="2012" name="J. Bacteriol.">
        <title>Genome Sequence of Pectin-Degrading Alishewanella agri, Isolated from Landfill Soil.</title>
        <authorList>
            <person name="Kim J."/>
            <person name="Jung J."/>
            <person name="Sung J.S."/>
            <person name="Chun J."/>
            <person name="Park W."/>
        </authorList>
    </citation>
    <scope>NUCLEOTIDE SEQUENCE [LARGE SCALE GENOMIC DNA]</scope>
    <source>
        <strain evidence="2 3">BL06</strain>
    </source>
</reference>
<comment type="caution">
    <text evidence="2">The sequence shown here is derived from an EMBL/GenBank/DDBJ whole genome shotgun (WGS) entry which is preliminary data.</text>
</comment>
<dbReference type="Gene3D" id="3.40.50.300">
    <property type="entry name" value="P-loop containing nucleotide triphosphate hydrolases"/>
    <property type="match status" value="1"/>
</dbReference>
<dbReference type="SUPFAM" id="SSF52540">
    <property type="entry name" value="P-loop containing nucleoside triphosphate hydrolases"/>
    <property type="match status" value="1"/>
</dbReference>
<evidence type="ECO:0000313" key="3">
    <source>
        <dbReference type="Proteomes" id="UP000035062"/>
    </source>
</evidence>
<proteinExistence type="predicted"/>
<dbReference type="Pfam" id="PF25199">
    <property type="entry name" value="nSTAND_NTPase5"/>
    <property type="match status" value="1"/>
</dbReference>
<accession>I9P082</accession>
<dbReference type="InterPro" id="IPR027417">
    <property type="entry name" value="P-loop_NTPase"/>
</dbReference>
<dbReference type="Pfam" id="PF13289">
    <property type="entry name" value="SIR2_2"/>
    <property type="match status" value="1"/>
</dbReference>
<evidence type="ECO:0000259" key="1">
    <source>
        <dbReference type="Pfam" id="PF25199"/>
    </source>
</evidence>
<dbReference type="Proteomes" id="UP000035062">
    <property type="component" value="Unassembled WGS sequence"/>
</dbReference>